<dbReference type="Gene3D" id="3.40.630.30">
    <property type="match status" value="1"/>
</dbReference>
<dbReference type="PANTHER" id="PTHR47017:SF1">
    <property type="entry name" value="ACYL-COA"/>
    <property type="match status" value="1"/>
</dbReference>
<name>A0A8I1GJT6_9HYPH</name>
<dbReference type="PANTHER" id="PTHR47017">
    <property type="entry name" value="ACYL-COA"/>
    <property type="match status" value="1"/>
</dbReference>
<dbReference type="SUPFAM" id="SSF55729">
    <property type="entry name" value="Acyl-CoA N-acyltransferases (Nat)"/>
    <property type="match status" value="1"/>
</dbReference>
<proteinExistence type="predicted"/>
<gene>
    <name evidence="1" type="ORF">JDN41_16490</name>
</gene>
<evidence type="ECO:0000313" key="2">
    <source>
        <dbReference type="Proteomes" id="UP000623250"/>
    </source>
</evidence>
<dbReference type="EMBL" id="JAEMUK010000087">
    <property type="protein sequence ID" value="MBJ7545152.1"/>
    <property type="molecule type" value="Genomic_DNA"/>
</dbReference>
<dbReference type="AlphaFoldDB" id="A0A8I1GJT6"/>
<organism evidence="1 2">
    <name type="scientific">Rhodomicrobium udaipurense</name>
    <dbReference type="NCBI Taxonomy" id="1202716"/>
    <lineage>
        <taxon>Bacteria</taxon>
        <taxon>Pseudomonadati</taxon>
        <taxon>Pseudomonadota</taxon>
        <taxon>Alphaproteobacteria</taxon>
        <taxon>Hyphomicrobiales</taxon>
        <taxon>Hyphomicrobiaceae</taxon>
        <taxon>Rhodomicrobium</taxon>
    </lineage>
</organism>
<dbReference type="RefSeq" id="WP_037242202.1">
    <property type="nucleotide sequence ID" value="NZ_JAEMUK010000087.1"/>
</dbReference>
<keyword evidence="1" id="KW-0808">Transferase</keyword>
<comment type="caution">
    <text evidence="1">The sequence shown here is derived from an EMBL/GenBank/DDBJ whole genome shotgun (WGS) entry which is preliminary data.</text>
</comment>
<dbReference type="Pfam" id="PF04339">
    <property type="entry name" value="FemAB_like"/>
    <property type="match status" value="1"/>
</dbReference>
<reference evidence="1 2" key="1">
    <citation type="submission" date="2020-12" db="EMBL/GenBank/DDBJ databases">
        <title>Revised draft genomes of Rhodomicrobium vannielii ATCC 17100 and Rhodomicrobium udaipurense JA643.</title>
        <authorList>
            <person name="Conners E.M."/>
            <person name="Davenport E.J."/>
            <person name="Bose A."/>
        </authorList>
    </citation>
    <scope>NUCLEOTIDE SEQUENCE [LARGE SCALE GENOMIC DNA]</scope>
    <source>
        <strain evidence="1 2">JA643</strain>
    </source>
</reference>
<dbReference type="GO" id="GO:0016740">
    <property type="term" value="F:transferase activity"/>
    <property type="evidence" value="ECO:0007669"/>
    <property type="project" value="UniProtKB-KW"/>
</dbReference>
<protein>
    <submittedName>
        <fullName evidence="1">N-acetyltransferase</fullName>
    </submittedName>
</protein>
<dbReference type="Proteomes" id="UP000623250">
    <property type="component" value="Unassembled WGS sequence"/>
</dbReference>
<sequence length="395" mass="43712">MTAEHGAWSVSVYERIRDIPAPAWDACANPPDLPFNPFIAHAFLSALEESGSATAKKGWAPCHLALRDGAGGVAAVLPCYMKSHSYGEFVFDYPFAEAYERAGGRYYPKLQTAVPFTPVTGRRFLVRPDVDAAQARALLSAAAVELVKANDASSWHVTFATKNEWAALGGLGLLQRTDTQYHWHNRDYAGFDDFLASLASRKRKAVRKEREQARASGIAFAWLTGSAIKEAHWDAFFAFYMDTGNRKWGRPYLTRAFFSLVGEAMADRILLVMAMRDGEPIAGALNFIGGDTLYGRYWGCLENQAFLHFEACYYQAIDFAIAHKLAHVEAGAQGEHKLARGYAPETTYSLHHFASPGLARAVERFLEQEREAVAQDQEALAAALPFRRDCGTVEP</sequence>
<dbReference type="InterPro" id="IPR007434">
    <property type="entry name" value="FemAB-like"/>
</dbReference>
<dbReference type="InterPro" id="IPR016181">
    <property type="entry name" value="Acyl_CoA_acyltransferase"/>
</dbReference>
<evidence type="ECO:0000313" key="1">
    <source>
        <dbReference type="EMBL" id="MBJ7545152.1"/>
    </source>
</evidence>
<keyword evidence="2" id="KW-1185">Reference proteome</keyword>
<accession>A0A8I1GJT6</accession>